<evidence type="ECO:0000313" key="1">
    <source>
        <dbReference type="EMBL" id="CBI07051.1"/>
    </source>
</evidence>
<proteinExistence type="predicted"/>
<dbReference type="EMBL" id="CABQ01000056">
    <property type="protein sequence ID" value="CBI07051.1"/>
    <property type="molecule type" value="Genomic_DNA"/>
</dbReference>
<reference evidence="1" key="1">
    <citation type="submission" date="2009-10" db="EMBL/GenBank/DDBJ databases">
        <title>Diversity of trophic interactions inside an arsenic-rich microbial ecosystem.</title>
        <authorList>
            <person name="Bertin P.N."/>
            <person name="Heinrich-Salmeron A."/>
            <person name="Pelletier E."/>
            <person name="Goulhen-Chollet F."/>
            <person name="Arsene-Ploetze F."/>
            <person name="Gallien S."/>
            <person name="Calteau A."/>
            <person name="Vallenet D."/>
            <person name="Casiot C."/>
            <person name="Chane-Woon-Ming B."/>
            <person name="Giloteaux L."/>
            <person name="Barakat M."/>
            <person name="Bonnefoy V."/>
            <person name="Bruneel O."/>
            <person name="Chandler M."/>
            <person name="Cleiss J."/>
            <person name="Duran R."/>
            <person name="Elbaz-Poulichet F."/>
            <person name="Fonknechten N."/>
            <person name="Lauga B."/>
            <person name="Mornico D."/>
            <person name="Ortet P."/>
            <person name="Schaeffer C."/>
            <person name="Siguier P."/>
            <person name="Alexander Thil Smith A."/>
            <person name="Van Dorsselaer A."/>
            <person name="Weissenbach J."/>
            <person name="Medigue C."/>
            <person name="Le Paslier D."/>
        </authorList>
    </citation>
    <scope>NUCLEOTIDE SEQUENCE</scope>
</reference>
<accession>E6QII5</accession>
<protein>
    <submittedName>
        <fullName evidence="1">Uncharacterized protein</fullName>
    </submittedName>
</protein>
<dbReference type="AlphaFoldDB" id="E6QII5"/>
<organism evidence="1">
    <name type="scientific">mine drainage metagenome</name>
    <dbReference type="NCBI Taxonomy" id="410659"/>
    <lineage>
        <taxon>unclassified sequences</taxon>
        <taxon>metagenomes</taxon>
        <taxon>ecological metagenomes</taxon>
    </lineage>
</organism>
<gene>
    <name evidence="1" type="ORF">CARN6_0357</name>
</gene>
<name>E6QII5_9ZZZZ</name>
<sequence>MNLDFLEPLSRRSLQGYLADRLGIFLALVAMPHMHLLSRERRTFWFRRTRRLTFAALPQETQMLQSPAPVAPKTKQGERELGTVEAMSSDQQMIVLLYPFTSSLLQIDSKRQQNQD</sequence>
<comment type="caution">
    <text evidence="1">The sequence shown here is derived from an EMBL/GenBank/DDBJ whole genome shotgun (WGS) entry which is preliminary data.</text>
</comment>